<dbReference type="Proteomes" id="UP000050465">
    <property type="component" value="Unassembled WGS sequence"/>
</dbReference>
<evidence type="ECO:0000313" key="2">
    <source>
        <dbReference type="EMBL" id="KPQ32262.1"/>
    </source>
</evidence>
<feature type="transmembrane region" description="Helical" evidence="1">
    <location>
        <begin position="97"/>
        <end position="118"/>
    </location>
</feature>
<keyword evidence="1" id="KW-0472">Membrane</keyword>
<feature type="transmembrane region" description="Helical" evidence="1">
    <location>
        <begin position="147"/>
        <end position="167"/>
    </location>
</feature>
<reference evidence="2 3" key="1">
    <citation type="submission" date="2015-09" db="EMBL/GenBank/DDBJ databases">
        <title>Identification and resolution of microdiversity through metagenomic sequencing of parallel consortia.</title>
        <authorList>
            <person name="Nelson W.C."/>
            <person name="Romine M.F."/>
            <person name="Lindemann S.R."/>
        </authorList>
    </citation>
    <scope>NUCLEOTIDE SEQUENCE [LARGE SCALE GENOMIC DNA]</scope>
    <source>
        <strain evidence="2">Ana</strain>
    </source>
</reference>
<proteinExistence type="predicted"/>
<gene>
    <name evidence="2" type="ORF">HLUCCA11_21925</name>
</gene>
<evidence type="ECO:0000256" key="1">
    <source>
        <dbReference type="SAM" id="Phobius"/>
    </source>
</evidence>
<protein>
    <submittedName>
        <fullName evidence="2">Zinc dependent phospholipase C</fullName>
    </submittedName>
</protein>
<feature type="transmembrane region" description="Helical" evidence="1">
    <location>
        <begin position="22"/>
        <end position="44"/>
    </location>
</feature>
<accession>A0A0P7YPG0</accession>
<dbReference type="STRING" id="1666911.HLUCCA11_21925"/>
<dbReference type="AlphaFoldDB" id="A0A0P7YPG0"/>
<dbReference type="EMBL" id="LJZR01000063">
    <property type="protein sequence ID" value="KPQ32262.1"/>
    <property type="molecule type" value="Genomic_DNA"/>
</dbReference>
<evidence type="ECO:0000313" key="3">
    <source>
        <dbReference type="Proteomes" id="UP000050465"/>
    </source>
</evidence>
<keyword evidence="1" id="KW-0812">Transmembrane</keyword>
<feature type="transmembrane region" description="Helical" evidence="1">
    <location>
        <begin position="174"/>
        <end position="193"/>
    </location>
</feature>
<sequence length="194" mass="22264">MNTPSHAIINLAILGRRSHAEWNWPIVLGALIPDLAMFVFYGWAKLIAGMPETQIWDVAYYELFWQNTFDVWNSIPLALVGIGLGVRLGRQTKWHSIGTAIALCSASVLFHCLADLPLHREDAHRHFWPLSNVRFESPISYWDPDHYGNIFVFFEVGLVLLLSVYVFRLIRSWWGKGALILSNTFMLAILSLFY</sequence>
<comment type="caution">
    <text evidence="2">The sequence shown here is derived from an EMBL/GenBank/DDBJ whole genome shotgun (WGS) entry which is preliminary data.</text>
</comment>
<feature type="transmembrane region" description="Helical" evidence="1">
    <location>
        <begin position="64"/>
        <end position="85"/>
    </location>
</feature>
<organism evidence="2 3">
    <name type="scientific">Phormidesmis priestleyi Ana</name>
    <dbReference type="NCBI Taxonomy" id="1666911"/>
    <lineage>
        <taxon>Bacteria</taxon>
        <taxon>Bacillati</taxon>
        <taxon>Cyanobacteriota</taxon>
        <taxon>Cyanophyceae</taxon>
        <taxon>Leptolyngbyales</taxon>
        <taxon>Leptolyngbyaceae</taxon>
        <taxon>Phormidesmis</taxon>
    </lineage>
</organism>
<dbReference type="PATRIC" id="fig|1666911.3.peg.3968"/>
<keyword evidence="1" id="KW-1133">Transmembrane helix</keyword>
<name>A0A0P7YPG0_9CYAN</name>